<feature type="domain" description="DUF7082" evidence="2">
    <location>
        <begin position="255"/>
        <end position="409"/>
    </location>
</feature>
<dbReference type="Pfam" id="PF23305">
    <property type="entry name" value="DUF7082"/>
    <property type="match status" value="1"/>
</dbReference>
<reference evidence="3 4" key="1">
    <citation type="submission" date="2009-11" db="EMBL/GenBank/DDBJ databases">
        <title>Annotation of Allomyces macrogynus ATCC 38327.</title>
        <authorList>
            <consortium name="The Broad Institute Genome Sequencing Platform"/>
            <person name="Russ C."/>
            <person name="Cuomo C."/>
            <person name="Burger G."/>
            <person name="Gray M.W."/>
            <person name="Holland P.W.H."/>
            <person name="King N."/>
            <person name="Lang F.B.F."/>
            <person name="Roger A.J."/>
            <person name="Ruiz-Trillo I."/>
            <person name="Young S.K."/>
            <person name="Zeng Q."/>
            <person name="Gargeya S."/>
            <person name="Fitzgerald M."/>
            <person name="Haas B."/>
            <person name="Abouelleil A."/>
            <person name="Alvarado L."/>
            <person name="Arachchi H.M."/>
            <person name="Berlin A."/>
            <person name="Chapman S.B."/>
            <person name="Gearin G."/>
            <person name="Goldberg J."/>
            <person name="Griggs A."/>
            <person name="Gujja S."/>
            <person name="Hansen M."/>
            <person name="Heiman D."/>
            <person name="Howarth C."/>
            <person name="Larimer J."/>
            <person name="Lui A."/>
            <person name="MacDonald P.J.P."/>
            <person name="McCowen C."/>
            <person name="Montmayeur A."/>
            <person name="Murphy C."/>
            <person name="Neiman D."/>
            <person name="Pearson M."/>
            <person name="Priest M."/>
            <person name="Roberts A."/>
            <person name="Saif S."/>
            <person name="Shea T."/>
            <person name="Sisk P."/>
            <person name="Stolte C."/>
            <person name="Sykes S."/>
            <person name="Wortman J."/>
            <person name="Nusbaum C."/>
            <person name="Birren B."/>
        </authorList>
    </citation>
    <scope>NUCLEOTIDE SEQUENCE [LARGE SCALE GENOMIC DNA]</scope>
    <source>
        <strain evidence="3 4">ATCC 38327</strain>
    </source>
</reference>
<evidence type="ECO:0000259" key="2">
    <source>
        <dbReference type="Pfam" id="PF23305"/>
    </source>
</evidence>
<dbReference type="eggNOG" id="ENOG502QTDM">
    <property type="taxonomic scope" value="Eukaryota"/>
</dbReference>
<dbReference type="VEuPathDB" id="FungiDB:AMAG_06105"/>
<keyword evidence="4" id="KW-1185">Reference proteome</keyword>
<dbReference type="STRING" id="578462.A0A0L0SDW7"/>
<feature type="compositionally biased region" description="Low complexity" evidence="1">
    <location>
        <begin position="15"/>
        <end position="41"/>
    </location>
</feature>
<sequence length="783" mass="83098">MLLDDPASPDRNGARSRSPSMSPSATRTDAYGAPLDLAAAGADDRDRPHPAHMHPRHLHRMRARTHSGPLTSVAVAAELASASTGGDATRSRSRRFHPRAPASDAAAIDGEDDLNDDGDSEYIEQDCVGLPDTDDEHDMSADDDETAPPRPHRRPRPRARTVSGTGGGGGKSAIATLPSSASAALAASLSAARESSLWTSYSPPGLAPLSRSASNASSTSSSTSRATVPRANATRPAPPPLAPAAIPDRINLHWRVEFAQDFSSVTRHWTAREKTHLKRRLVTLHVARDPVRGKISVSYTLTTPQNVDPRAITVSCIYWARANAYFLTSVDFIYAMENILAAPFSVEEKNRIRRNMETFRPITVAKGRAESADFFRTIMQFGDPKPRKIEKDVKVFRWDIFPDAIRKIVEKWNSRNTLVYTLSADDHQHLEHLRAYGGVAPDDEEPVYGADEPVIYLPDMGEQGDGDGDLSDVDECTSMRSASVASSLINQPLVAHAVGAVAGSPDPRDEMHPWTPAPTSPVDGDHAPSVRATAPSPGPMVAAPMSMSARRGSAPASSADTSPRVAHRMRSVSAATSAATAAGLPLPTVVEGVSTSAPPPPPFALPRPEDLGMTDESLADLAGIPLADAGFAPQMPLPPVPVPFQANDTSPALAHAVTPLQSIPPSWTTTRTATPVLSPTAPAPIAASARARTATFPLDAASWQFMMARAAAAPAPPVFRTGTHCSMPRGAHVQQHQQQQQRMYDAFLTSPQDTLPLAAALGGGSGSGSGSVVSEPERMDTDP</sequence>
<dbReference type="InterPro" id="IPR055509">
    <property type="entry name" value="DUF7082"/>
</dbReference>
<feature type="compositionally biased region" description="Low complexity" evidence="1">
    <location>
        <begin position="210"/>
        <end position="235"/>
    </location>
</feature>
<gene>
    <name evidence="3" type="ORF">AMAG_06105</name>
</gene>
<evidence type="ECO:0000256" key="1">
    <source>
        <dbReference type="SAM" id="MobiDB-lite"/>
    </source>
</evidence>
<protein>
    <recommendedName>
        <fullName evidence="2">DUF7082 domain-containing protein</fullName>
    </recommendedName>
</protein>
<feature type="compositionally biased region" description="Acidic residues" evidence="1">
    <location>
        <begin position="109"/>
        <end position="124"/>
    </location>
</feature>
<feature type="compositionally biased region" description="Low complexity" evidence="1">
    <location>
        <begin position="70"/>
        <end position="84"/>
    </location>
</feature>
<feature type="region of interest" description="Disordered" evidence="1">
    <location>
        <begin position="757"/>
        <end position="783"/>
    </location>
</feature>
<dbReference type="GO" id="GO:0005634">
    <property type="term" value="C:nucleus"/>
    <property type="evidence" value="ECO:0007669"/>
    <property type="project" value="TreeGrafter"/>
</dbReference>
<feature type="compositionally biased region" description="Basic residues" evidence="1">
    <location>
        <begin position="150"/>
        <end position="159"/>
    </location>
</feature>
<feature type="region of interest" description="Disordered" evidence="1">
    <location>
        <begin position="502"/>
        <end position="565"/>
    </location>
</feature>
<evidence type="ECO:0000313" key="4">
    <source>
        <dbReference type="Proteomes" id="UP000054350"/>
    </source>
</evidence>
<feature type="compositionally biased region" description="Low complexity" evidence="1">
    <location>
        <begin position="545"/>
        <end position="559"/>
    </location>
</feature>
<feature type="compositionally biased region" description="Basic residues" evidence="1">
    <location>
        <begin position="50"/>
        <end position="65"/>
    </location>
</feature>
<evidence type="ECO:0000313" key="3">
    <source>
        <dbReference type="EMBL" id="KNE60743.1"/>
    </source>
</evidence>
<dbReference type="Proteomes" id="UP000054350">
    <property type="component" value="Unassembled WGS sequence"/>
</dbReference>
<organism evidence="3 4">
    <name type="scientific">Allomyces macrogynus (strain ATCC 38327)</name>
    <name type="common">Allomyces javanicus var. macrogynus</name>
    <dbReference type="NCBI Taxonomy" id="578462"/>
    <lineage>
        <taxon>Eukaryota</taxon>
        <taxon>Fungi</taxon>
        <taxon>Fungi incertae sedis</taxon>
        <taxon>Blastocladiomycota</taxon>
        <taxon>Blastocladiomycetes</taxon>
        <taxon>Blastocladiales</taxon>
        <taxon>Blastocladiaceae</taxon>
        <taxon>Allomyces</taxon>
    </lineage>
</organism>
<proteinExistence type="predicted"/>
<reference evidence="4" key="2">
    <citation type="submission" date="2009-11" db="EMBL/GenBank/DDBJ databases">
        <title>The Genome Sequence of Allomyces macrogynus strain ATCC 38327.</title>
        <authorList>
            <consortium name="The Broad Institute Genome Sequencing Platform"/>
            <person name="Russ C."/>
            <person name="Cuomo C."/>
            <person name="Shea T."/>
            <person name="Young S.K."/>
            <person name="Zeng Q."/>
            <person name="Koehrsen M."/>
            <person name="Haas B."/>
            <person name="Borodovsky M."/>
            <person name="Guigo R."/>
            <person name="Alvarado L."/>
            <person name="Berlin A."/>
            <person name="Borenstein D."/>
            <person name="Chen Z."/>
            <person name="Engels R."/>
            <person name="Freedman E."/>
            <person name="Gellesch M."/>
            <person name="Goldberg J."/>
            <person name="Griggs A."/>
            <person name="Gujja S."/>
            <person name="Heiman D."/>
            <person name="Hepburn T."/>
            <person name="Howarth C."/>
            <person name="Jen D."/>
            <person name="Larson L."/>
            <person name="Lewis B."/>
            <person name="Mehta T."/>
            <person name="Park D."/>
            <person name="Pearson M."/>
            <person name="Roberts A."/>
            <person name="Saif S."/>
            <person name="Shenoy N."/>
            <person name="Sisk P."/>
            <person name="Stolte C."/>
            <person name="Sykes S."/>
            <person name="Walk T."/>
            <person name="White J."/>
            <person name="Yandava C."/>
            <person name="Burger G."/>
            <person name="Gray M.W."/>
            <person name="Holland P.W.H."/>
            <person name="King N."/>
            <person name="Lang F.B.F."/>
            <person name="Roger A.J."/>
            <person name="Ruiz-Trillo I."/>
            <person name="Lander E."/>
            <person name="Nusbaum C."/>
        </authorList>
    </citation>
    <scope>NUCLEOTIDE SEQUENCE [LARGE SCALE GENOMIC DNA]</scope>
    <source>
        <strain evidence="4">ATCC 38327</strain>
    </source>
</reference>
<feature type="compositionally biased region" description="Acidic residues" evidence="1">
    <location>
        <begin position="132"/>
        <end position="146"/>
    </location>
</feature>
<dbReference type="EMBL" id="GG745336">
    <property type="protein sequence ID" value="KNE60743.1"/>
    <property type="molecule type" value="Genomic_DNA"/>
</dbReference>
<dbReference type="PANTHER" id="PTHR39463:SF1">
    <property type="entry name" value="MEDUSA"/>
    <property type="match status" value="1"/>
</dbReference>
<feature type="region of interest" description="Disordered" evidence="1">
    <location>
        <begin position="1"/>
        <end position="175"/>
    </location>
</feature>
<accession>A0A0L0SDW7</accession>
<dbReference type="AlphaFoldDB" id="A0A0L0SDW7"/>
<feature type="region of interest" description="Disordered" evidence="1">
    <location>
        <begin position="207"/>
        <end position="244"/>
    </location>
</feature>
<dbReference type="PANTHER" id="PTHR39463">
    <property type="entry name" value="MEDUSA"/>
    <property type="match status" value="1"/>
</dbReference>
<name>A0A0L0SDW7_ALLM3</name>
<dbReference type="OrthoDB" id="1751210at2759"/>